<protein>
    <recommendedName>
        <fullName evidence="1">Iodothyronine deiodinase</fullName>
    </recommendedName>
</protein>
<keyword evidence="1" id="KW-0560">Oxidoreductase</keyword>
<dbReference type="Gene3D" id="3.40.30.10">
    <property type="entry name" value="Glutaredoxin"/>
    <property type="match status" value="1"/>
</dbReference>
<keyword evidence="4" id="KW-1185">Reference proteome</keyword>
<reference evidence="2" key="1">
    <citation type="journal article" date="2010" name="Science">
        <title>Plasticity of animal genome architecture unmasked by rapid evolution of a pelagic tunicate.</title>
        <authorList>
            <person name="Denoeud F."/>
            <person name="Henriet S."/>
            <person name="Mungpakdee S."/>
            <person name="Aury J.M."/>
            <person name="Da Silva C."/>
            <person name="Brinkmann H."/>
            <person name="Mikhaleva J."/>
            <person name="Olsen L.C."/>
            <person name="Jubin C."/>
            <person name="Canestro C."/>
            <person name="Bouquet J.M."/>
            <person name="Danks G."/>
            <person name="Poulain J."/>
            <person name="Campsteijn C."/>
            <person name="Adamski M."/>
            <person name="Cross I."/>
            <person name="Yadetie F."/>
            <person name="Muffato M."/>
            <person name="Louis A."/>
            <person name="Butcher S."/>
            <person name="Tsagkogeorga G."/>
            <person name="Konrad A."/>
            <person name="Singh S."/>
            <person name="Jensen M.F."/>
            <person name="Cong E.H."/>
            <person name="Eikeseth-Otteraa H."/>
            <person name="Noel B."/>
            <person name="Anthouard V."/>
            <person name="Porcel B.M."/>
            <person name="Kachouri-Lafond R."/>
            <person name="Nishino A."/>
            <person name="Ugolini M."/>
            <person name="Chourrout P."/>
            <person name="Nishida H."/>
            <person name="Aasland R."/>
            <person name="Huzurbazar S."/>
            <person name="Westhof E."/>
            <person name="Delsuc F."/>
            <person name="Lehrach H."/>
            <person name="Reinhardt R."/>
            <person name="Weissenbach J."/>
            <person name="Roy S.W."/>
            <person name="Artiguenave F."/>
            <person name="Postlethwait J.H."/>
            <person name="Manak J.R."/>
            <person name="Thompson E.M."/>
            <person name="Jaillon O."/>
            <person name="Du Pasquier L."/>
            <person name="Boudinot P."/>
            <person name="Liberles D.A."/>
            <person name="Volff J.N."/>
            <person name="Philippe H."/>
            <person name="Lenhard B."/>
            <person name="Roest Crollius H."/>
            <person name="Wincker P."/>
            <person name="Chourrout D."/>
        </authorList>
    </citation>
    <scope>NUCLEOTIDE SEQUENCE [LARGE SCALE GENOMIC DNA]</scope>
</reference>
<dbReference type="PANTHER" id="PTHR11781:SF22">
    <property type="entry name" value="TYPE I IODOTHYRONINE DEIODINASE"/>
    <property type="match status" value="1"/>
</dbReference>
<dbReference type="Proteomes" id="UP000011014">
    <property type="component" value="Unassembled WGS sequence"/>
</dbReference>
<gene>
    <name evidence="2" type="ORF">GSOID_T00007347001</name>
    <name evidence="3" type="ORF">GSOID_T00023607001</name>
</gene>
<dbReference type="GO" id="GO:0042403">
    <property type="term" value="P:thyroid hormone metabolic process"/>
    <property type="evidence" value="ECO:0007669"/>
    <property type="project" value="TreeGrafter"/>
</dbReference>
<dbReference type="Pfam" id="PF00837">
    <property type="entry name" value="T4_deiodinase"/>
    <property type="match status" value="1"/>
</dbReference>
<proteinExistence type="inferred from homology"/>
<dbReference type="OrthoDB" id="428577at2759"/>
<keyword evidence="1" id="KW-0893">Thyroid hormones biosynthesis</keyword>
<name>E4XXG0_OIKDI</name>
<dbReference type="GO" id="GO:0042446">
    <property type="term" value="P:hormone biosynthetic process"/>
    <property type="evidence" value="ECO:0007669"/>
    <property type="project" value="UniProtKB-KW"/>
</dbReference>
<dbReference type="AlphaFoldDB" id="E4XXG0"/>
<keyword evidence="1" id="KW-0712">Selenocysteine</keyword>
<comment type="similarity">
    <text evidence="1">Belongs to the iodothyronine deiodinase family.</text>
</comment>
<dbReference type="InterPro" id="IPR000643">
    <property type="entry name" value="Iodothyronine_deiodinase"/>
</dbReference>
<sequence>MASLKKFKETTKTFTHVNFLVVYLSEAHPTDGWIIPIEDQPEISSHQNATERMVAANQLRERMASDVGLHSKILCDTMDNRISKLFAAHPERLVVLKGEKVIFIGGKGPFDYSIDDLESFLQKQE</sequence>
<dbReference type="EMBL" id="FN656484">
    <property type="protein sequence ID" value="CBY41529.1"/>
    <property type="molecule type" value="Genomic_DNA"/>
</dbReference>
<evidence type="ECO:0000313" key="4">
    <source>
        <dbReference type="Proteomes" id="UP000001307"/>
    </source>
</evidence>
<evidence type="ECO:0000313" key="3">
    <source>
        <dbReference type="EMBL" id="CBY41529.1"/>
    </source>
</evidence>
<dbReference type="EMBL" id="FN653278">
    <property type="protein sequence ID" value="CBY14354.1"/>
    <property type="molecule type" value="Genomic_DNA"/>
</dbReference>
<organism evidence="2">
    <name type="scientific">Oikopleura dioica</name>
    <name type="common">Tunicate</name>
    <dbReference type="NCBI Taxonomy" id="34765"/>
    <lineage>
        <taxon>Eukaryota</taxon>
        <taxon>Metazoa</taxon>
        <taxon>Chordata</taxon>
        <taxon>Tunicata</taxon>
        <taxon>Appendicularia</taxon>
        <taxon>Copelata</taxon>
        <taxon>Oikopleuridae</taxon>
        <taxon>Oikopleura</taxon>
    </lineage>
</organism>
<dbReference type="GO" id="GO:0004800">
    <property type="term" value="F:thyroxine 5'-deiodinase activity"/>
    <property type="evidence" value="ECO:0007669"/>
    <property type="project" value="InterPro"/>
</dbReference>
<accession>E4XXG0</accession>
<dbReference type="Proteomes" id="UP000001307">
    <property type="component" value="Unassembled WGS sequence"/>
</dbReference>
<dbReference type="InParanoid" id="E4XXG0"/>
<dbReference type="PANTHER" id="PTHR11781">
    <property type="entry name" value="IODOTHYRONINE DEIODINASE"/>
    <property type="match status" value="1"/>
</dbReference>
<evidence type="ECO:0000313" key="2">
    <source>
        <dbReference type="EMBL" id="CBY14354.1"/>
    </source>
</evidence>
<evidence type="ECO:0000256" key="1">
    <source>
        <dbReference type="RuleBase" id="RU000676"/>
    </source>
</evidence>
<comment type="function">
    <text evidence="1">Responsible for the deiodination of T4 (3,5,3',5'-tetraiodothyronine).</text>
</comment>